<protein>
    <submittedName>
        <fullName evidence="2">DUF342 domain-containing protein</fullName>
    </submittedName>
</protein>
<accession>A0A972JC07</accession>
<feature type="region of interest" description="Disordered" evidence="1">
    <location>
        <begin position="1"/>
        <end position="23"/>
    </location>
</feature>
<dbReference type="EMBL" id="WTVM01000145">
    <property type="protein sequence ID" value="NMG04688.1"/>
    <property type="molecule type" value="Genomic_DNA"/>
</dbReference>
<dbReference type="InterPro" id="IPR046865">
    <property type="entry name" value="FapA_b_solenoid"/>
</dbReference>
<evidence type="ECO:0000313" key="2">
    <source>
        <dbReference type="EMBL" id="NMG04688.1"/>
    </source>
</evidence>
<evidence type="ECO:0000313" key="3">
    <source>
        <dbReference type="Proteomes" id="UP000599523"/>
    </source>
</evidence>
<name>A0A972JC07_9RHOO</name>
<organism evidence="2 3">
    <name type="scientific">Azoarcus taiwanensis</name>
    <dbReference type="NCBI Taxonomy" id="666964"/>
    <lineage>
        <taxon>Bacteria</taxon>
        <taxon>Pseudomonadati</taxon>
        <taxon>Pseudomonadota</taxon>
        <taxon>Betaproteobacteria</taxon>
        <taxon>Rhodocyclales</taxon>
        <taxon>Zoogloeaceae</taxon>
        <taxon>Azoarcus</taxon>
    </lineage>
</organism>
<proteinExistence type="predicted"/>
<evidence type="ECO:0000256" key="1">
    <source>
        <dbReference type="SAM" id="MobiDB-lite"/>
    </source>
</evidence>
<dbReference type="Proteomes" id="UP000599523">
    <property type="component" value="Unassembled WGS sequence"/>
</dbReference>
<sequence>MNAGPIWPDTDAGGVQVTGRDHGERSGPCFGRLLASLSITGKVLGSPNRIVTRFEIGAGPEMHKRIVELGKARDGKETRLLEISKLLAFAQSQPGRLPPETVERARNTAATLSAEIEALRDEATAIGSKIELAKTSRVVAEQAIYEGVSVQCGSFRYRVVGEHGGCAIAPAENGLALCALSEIDLDDSSVPDGLS</sequence>
<reference evidence="2" key="1">
    <citation type="submission" date="2019-12" db="EMBL/GenBank/DDBJ databases">
        <title>Comparative genomics gives insights into the taxonomy of the Azoarcus-Aromatoleum group and reveals separate origins of nif in the plant-associated Azoarcus and non-plant-associated Aromatoleum sub-groups.</title>
        <authorList>
            <person name="Lafos M."/>
            <person name="Maluk M."/>
            <person name="Batista M."/>
            <person name="Junghare M."/>
            <person name="Carmona M."/>
            <person name="Faoro H."/>
            <person name="Cruz L.M."/>
            <person name="Battistoni F."/>
            <person name="De Souza E."/>
            <person name="Pedrosa F."/>
            <person name="Chen W.-M."/>
            <person name="Poole P.S."/>
            <person name="Dixon R.A."/>
            <person name="James E.K."/>
        </authorList>
    </citation>
    <scope>NUCLEOTIDE SEQUENCE</scope>
    <source>
        <strain evidence="2">NSC3</strain>
    </source>
</reference>
<dbReference type="AlphaFoldDB" id="A0A972JC07"/>
<gene>
    <name evidence="2" type="ORF">GPA21_17175</name>
</gene>
<comment type="caution">
    <text evidence="2">The sequence shown here is derived from an EMBL/GenBank/DDBJ whole genome shotgun (WGS) entry which is preliminary data.</text>
</comment>
<keyword evidence="3" id="KW-1185">Reference proteome</keyword>
<dbReference type="Pfam" id="PF03961">
    <property type="entry name" value="FapA"/>
    <property type="match status" value="1"/>
</dbReference>